<dbReference type="Proteomes" id="UP001197093">
    <property type="component" value="Unassembled WGS sequence"/>
</dbReference>
<dbReference type="InterPro" id="IPR011333">
    <property type="entry name" value="SKP1/BTB/POZ_sf"/>
</dbReference>
<feature type="domain" description="BTB" evidence="2">
    <location>
        <begin position="13"/>
        <end position="83"/>
    </location>
</feature>
<sequence length="268" mass="30006">MRYHYFADDLGTDVVVLRVGHDRQEFIVHKKLLASQGKVVNLIVSKKTVTEAGQNVITFERDDPDVFRLLVGWLYRGHIPRAEPYIDKPDYAESINRSAPGPSLPDLSFTTDEDVAMASGDQGMDQDTSNDEKCAQPACTQKESREGFPSGLPLRDKKTTRACTSDPLTRERPDASKFNVTAKYSTQNKKETTRETLAELPMDLTTWERATEPETPDLVSGSSATPSLPSTPRFDYPRTITLLEQAIEEADQHQMALVQLIAVAERLY</sequence>
<dbReference type="InterPro" id="IPR000210">
    <property type="entry name" value="BTB/POZ_dom"/>
</dbReference>
<proteinExistence type="predicted"/>
<reference evidence="3" key="1">
    <citation type="submission" date="2023-02" db="EMBL/GenBank/DDBJ databases">
        <authorList>
            <person name="Palmer J.M."/>
        </authorList>
    </citation>
    <scope>NUCLEOTIDE SEQUENCE</scope>
    <source>
        <strain evidence="3">FW57</strain>
    </source>
</reference>
<feature type="compositionally biased region" description="Polar residues" evidence="1">
    <location>
        <begin position="220"/>
        <end position="230"/>
    </location>
</feature>
<accession>A0AAD4I2M8</accession>
<dbReference type="AlphaFoldDB" id="A0AAD4I2M8"/>
<evidence type="ECO:0000256" key="1">
    <source>
        <dbReference type="SAM" id="MobiDB-lite"/>
    </source>
</evidence>
<name>A0AAD4I2M8_9PEZI</name>
<dbReference type="PROSITE" id="PS50097">
    <property type="entry name" value="BTB"/>
    <property type="match status" value="1"/>
</dbReference>
<dbReference type="SUPFAM" id="SSF54695">
    <property type="entry name" value="POZ domain"/>
    <property type="match status" value="1"/>
</dbReference>
<evidence type="ECO:0000259" key="2">
    <source>
        <dbReference type="PROSITE" id="PS50097"/>
    </source>
</evidence>
<gene>
    <name evidence="3" type="ORF">NEMBOFW57_002626</name>
</gene>
<feature type="region of interest" description="Disordered" evidence="1">
    <location>
        <begin position="118"/>
        <end position="158"/>
    </location>
</feature>
<comment type="caution">
    <text evidence="3">The sequence shown here is derived from an EMBL/GenBank/DDBJ whole genome shotgun (WGS) entry which is preliminary data.</text>
</comment>
<protein>
    <recommendedName>
        <fullName evidence="2">BTB domain-containing protein</fullName>
    </recommendedName>
</protein>
<feature type="region of interest" description="Disordered" evidence="1">
    <location>
        <begin position="212"/>
        <end position="233"/>
    </location>
</feature>
<organism evidence="3 4">
    <name type="scientific">Staphylotrichum longicolle</name>
    <dbReference type="NCBI Taxonomy" id="669026"/>
    <lineage>
        <taxon>Eukaryota</taxon>
        <taxon>Fungi</taxon>
        <taxon>Dikarya</taxon>
        <taxon>Ascomycota</taxon>
        <taxon>Pezizomycotina</taxon>
        <taxon>Sordariomycetes</taxon>
        <taxon>Sordariomycetidae</taxon>
        <taxon>Sordariales</taxon>
        <taxon>Chaetomiaceae</taxon>
        <taxon>Staphylotrichum</taxon>
    </lineage>
</organism>
<dbReference type="EMBL" id="JAHCVI010000001">
    <property type="protein sequence ID" value="KAG7292591.1"/>
    <property type="molecule type" value="Genomic_DNA"/>
</dbReference>
<evidence type="ECO:0000313" key="4">
    <source>
        <dbReference type="Proteomes" id="UP001197093"/>
    </source>
</evidence>
<dbReference type="Pfam" id="PF00651">
    <property type="entry name" value="BTB"/>
    <property type="match status" value="1"/>
</dbReference>
<keyword evidence="4" id="KW-1185">Reference proteome</keyword>
<dbReference type="Gene3D" id="3.30.710.10">
    <property type="entry name" value="Potassium Channel Kv1.1, Chain A"/>
    <property type="match status" value="1"/>
</dbReference>
<evidence type="ECO:0000313" key="3">
    <source>
        <dbReference type="EMBL" id="KAG7292591.1"/>
    </source>
</evidence>